<dbReference type="AlphaFoldDB" id="A0A6C0IUZ5"/>
<sequence length="126" mass="14027">MNYCIPSTLLTSIPSFLFFYNKCFLFGFLTKLLFIGSIGSHWLENATLTNLDKFVSHVILPILMIVAGINDSTYIYLTAYVLTGFIYYCIQGGTSKNKLLHSCSHVMYAIGGAFLVSEIVLQGMCV</sequence>
<reference evidence="2" key="1">
    <citation type="journal article" date="2020" name="Nature">
        <title>Giant virus diversity and host interactions through global metagenomics.</title>
        <authorList>
            <person name="Schulz F."/>
            <person name="Roux S."/>
            <person name="Paez-Espino D."/>
            <person name="Jungbluth S."/>
            <person name="Walsh D.A."/>
            <person name="Denef V.J."/>
            <person name="McMahon K.D."/>
            <person name="Konstantinidis K.T."/>
            <person name="Eloe-Fadrosh E.A."/>
            <person name="Kyrpides N.C."/>
            <person name="Woyke T."/>
        </authorList>
    </citation>
    <scope>NUCLEOTIDE SEQUENCE</scope>
    <source>
        <strain evidence="2">GVMAG-M-3300024510-1</strain>
    </source>
</reference>
<organism evidence="2">
    <name type="scientific">viral metagenome</name>
    <dbReference type="NCBI Taxonomy" id="1070528"/>
    <lineage>
        <taxon>unclassified sequences</taxon>
        <taxon>metagenomes</taxon>
        <taxon>organismal metagenomes</taxon>
    </lineage>
</organism>
<dbReference type="EMBL" id="MN740271">
    <property type="protein sequence ID" value="QHT97048.1"/>
    <property type="molecule type" value="Genomic_DNA"/>
</dbReference>
<evidence type="ECO:0000313" key="2">
    <source>
        <dbReference type="EMBL" id="QHT97048.1"/>
    </source>
</evidence>
<accession>A0A6C0IUZ5</accession>
<keyword evidence="1" id="KW-0472">Membrane</keyword>
<feature type="transmembrane region" description="Helical" evidence="1">
    <location>
        <begin position="17"/>
        <end position="39"/>
    </location>
</feature>
<evidence type="ECO:0000256" key="1">
    <source>
        <dbReference type="SAM" id="Phobius"/>
    </source>
</evidence>
<keyword evidence="1" id="KW-1133">Transmembrane helix</keyword>
<keyword evidence="1" id="KW-0812">Transmembrane</keyword>
<feature type="transmembrane region" description="Helical" evidence="1">
    <location>
        <begin position="106"/>
        <end position="124"/>
    </location>
</feature>
<protein>
    <submittedName>
        <fullName evidence="2">Uncharacterized protein</fullName>
    </submittedName>
</protein>
<feature type="transmembrane region" description="Helical" evidence="1">
    <location>
        <begin position="51"/>
        <end position="69"/>
    </location>
</feature>
<name>A0A6C0IUZ5_9ZZZZ</name>
<proteinExistence type="predicted"/>